<sequence length="1064" mass="118774">MAVLAQVPFPASVPLLSTPLKSIVSLHAQCFDRFSEPIQAVPALGEDGSSLKEWIEGFQRFWDDGCQWVEVAVENEEQQLEYVYIPAQGGTGESGEAQKKLEKPVHPGREVIVWDELLRILERATWMQPLIHSTPPSKPLASTPFPIPRRGPRVYLLRASCPSSSFPLVSFDRRNFCDRSSPSELVAPVSLFLTDLKQSSAQCNDDYIKVKFYGAFGRVGSDVLVKMKEGAALAKAGGDTVTWEAFESNLLQWEWYSCQPDFSGAGLDTFPGVALQTKRATELLQPHIFQDGLVLNSIRATCGQDERILRLEDCSTTSPPGNLEQKLGSFLQAVDALTFPAPDCMVVTITWHDRTGKENGTPVLIKTPQWFTKYGVGREGTEKEMKGGREDGEWLEFWLYKRAMQAIRWPTCEEVMNPHLVGTSGNIDHSTPPSESNSPNDPDNPNLTTRPTSLTHPYPAVPPHFTWAPKNMDPQIWQHARDTYAIASCPGQQYRLQPSYHAPPGVPESSQPLTNLNEWLSVVHPCVQKASAMGEDWVYVAFVWAESSELGMEAPRPHQEYYIITRYWEERKNAPLPPGLRIRLGDFERAMRGTVPNLSGSGWPAVAPATKSNSPLKSIDPDTWARAAWITAYCPGQKYRLQPAYIPRLGRPDHLTAVDKWLSAIEACARSASTIPKDWIHISLSETEIALPHEHYFIVTQHWVEQGEKALPPPGPSIGLDDFVTAVRDMKASGGLRADVGLAIQPGIPPPVPLKDSIIHPEEDAPAHSVLGVPPHANWIYTNETIFARSIPYHAVVTTFCGTRFYVLEPNSPSSRWVIRNVNEWLTAVDRCVQDGSEWRRKWLEVSISWEGPINRAPEPYTKQTYNVVPKRWEGEAALEKAGPTSKVLVGWIRWDHFAAALREVRWHPGPTSLPQFPAGVVLDPLPPVNGPAPAPIRPANSLAPPYPLFPATPKSFWGRLHALLTQELLLISTPRPLDEDAREYVPLPAHPRVGPVTIATYIADVWVFLAENAYPQSVYVTFGVVLLMFVGLVFMLSRTMRRRASRRRAMIGDTSEKTEKEKC</sequence>
<gene>
    <name evidence="3" type="ORF">DACRYDRAFT_119963</name>
</gene>
<keyword evidence="4" id="KW-1185">Reference proteome</keyword>
<evidence type="ECO:0000256" key="1">
    <source>
        <dbReference type="SAM" id="MobiDB-lite"/>
    </source>
</evidence>
<feature type="transmembrane region" description="Helical" evidence="2">
    <location>
        <begin position="1019"/>
        <end position="1038"/>
    </location>
</feature>
<protein>
    <submittedName>
        <fullName evidence="3">Uncharacterized protein</fullName>
    </submittedName>
</protein>
<evidence type="ECO:0000313" key="4">
    <source>
        <dbReference type="Proteomes" id="UP000030653"/>
    </source>
</evidence>
<feature type="compositionally biased region" description="Low complexity" evidence="1">
    <location>
        <begin position="430"/>
        <end position="452"/>
    </location>
</feature>
<dbReference type="EMBL" id="JH795882">
    <property type="protein sequence ID" value="EJT96612.1"/>
    <property type="molecule type" value="Genomic_DNA"/>
</dbReference>
<proteinExistence type="predicted"/>
<dbReference type="GeneID" id="63685968"/>
<dbReference type="AlphaFoldDB" id="M5FYM7"/>
<dbReference type="HOGENOM" id="CLU_288688_0_0_1"/>
<feature type="region of interest" description="Disordered" evidence="1">
    <location>
        <begin position="420"/>
        <end position="460"/>
    </location>
</feature>
<dbReference type="RefSeq" id="XP_040623510.1">
    <property type="nucleotide sequence ID" value="XM_040770906.1"/>
</dbReference>
<keyword evidence="2" id="KW-0812">Transmembrane</keyword>
<name>M5FYM7_DACPD</name>
<keyword evidence="2" id="KW-0472">Membrane</keyword>
<organism evidence="3 4">
    <name type="scientific">Dacryopinax primogenitus (strain DJM 731)</name>
    <name type="common">Brown rot fungus</name>
    <dbReference type="NCBI Taxonomy" id="1858805"/>
    <lineage>
        <taxon>Eukaryota</taxon>
        <taxon>Fungi</taxon>
        <taxon>Dikarya</taxon>
        <taxon>Basidiomycota</taxon>
        <taxon>Agaricomycotina</taxon>
        <taxon>Dacrymycetes</taxon>
        <taxon>Dacrymycetales</taxon>
        <taxon>Dacrymycetaceae</taxon>
        <taxon>Dacryopinax</taxon>
    </lineage>
</organism>
<keyword evidence="2" id="KW-1133">Transmembrane helix</keyword>
<dbReference type="Proteomes" id="UP000030653">
    <property type="component" value="Unassembled WGS sequence"/>
</dbReference>
<reference evidence="3 4" key="1">
    <citation type="journal article" date="2012" name="Science">
        <title>The Paleozoic origin of enzymatic lignin decomposition reconstructed from 31 fungal genomes.</title>
        <authorList>
            <person name="Floudas D."/>
            <person name="Binder M."/>
            <person name="Riley R."/>
            <person name="Barry K."/>
            <person name="Blanchette R.A."/>
            <person name="Henrissat B."/>
            <person name="Martinez A.T."/>
            <person name="Otillar R."/>
            <person name="Spatafora J.W."/>
            <person name="Yadav J.S."/>
            <person name="Aerts A."/>
            <person name="Benoit I."/>
            <person name="Boyd A."/>
            <person name="Carlson A."/>
            <person name="Copeland A."/>
            <person name="Coutinho P.M."/>
            <person name="de Vries R.P."/>
            <person name="Ferreira P."/>
            <person name="Findley K."/>
            <person name="Foster B."/>
            <person name="Gaskell J."/>
            <person name="Glotzer D."/>
            <person name="Gorecki P."/>
            <person name="Heitman J."/>
            <person name="Hesse C."/>
            <person name="Hori C."/>
            <person name="Igarashi K."/>
            <person name="Jurgens J.A."/>
            <person name="Kallen N."/>
            <person name="Kersten P."/>
            <person name="Kohler A."/>
            <person name="Kuees U."/>
            <person name="Kumar T.K.A."/>
            <person name="Kuo A."/>
            <person name="LaButti K."/>
            <person name="Larrondo L.F."/>
            <person name="Lindquist E."/>
            <person name="Ling A."/>
            <person name="Lombard V."/>
            <person name="Lucas S."/>
            <person name="Lundell T."/>
            <person name="Martin R."/>
            <person name="McLaughlin D.J."/>
            <person name="Morgenstern I."/>
            <person name="Morin E."/>
            <person name="Murat C."/>
            <person name="Nagy L.G."/>
            <person name="Nolan M."/>
            <person name="Ohm R.A."/>
            <person name="Patyshakuliyeva A."/>
            <person name="Rokas A."/>
            <person name="Ruiz-Duenas F.J."/>
            <person name="Sabat G."/>
            <person name="Salamov A."/>
            <person name="Samejima M."/>
            <person name="Schmutz J."/>
            <person name="Slot J.C."/>
            <person name="St John F."/>
            <person name="Stenlid J."/>
            <person name="Sun H."/>
            <person name="Sun S."/>
            <person name="Syed K."/>
            <person name="Tsang A."/>
            <person name="Wiebenga A."/>
            <person name="Young D."/>
            <person name="Pisabarro A."/>
            <person name="Eastwood D.C."/>
            <person name="Martin F."/>
            <person name="Cullen D."/>
            <person name="Grigoriev I.V."/>
            <person name="Hibbett D.S."/>
        </authorList>
    </citation>
    <scope>NUCLEOTIDE SEQUENCE [LARGE SCALE GENOMIC DNA]</scope>
    <source>
        <strain evidence="3 4">DJM-731 SS1</strain>
    </source>
</reference>
<evidence type="ECO:0000256" key="2">
    <source>
        <dbReference type="SAM" id="Phobius"/>
    </source>
</evidence>
<evidence type="ECO:0000313" key="3">
    <source>
        <dbReference type="EMBL" id="EJT96612.1"/>
    </source>
</evidence>
<accession>M5FYM7</accession>